<dbReference type="SUPFAM" id="SSF56300">
    <property type="entry name" value="Metallo-dependent phosphatases"/>
    <property type="match status" value="1"/>
</dbReference>
<dbReference type="InterPro" id="IPR029052">
    <property type="entry name" value="Metallo-depent_PP-like"/>
</dbReference>
<dbReference type="Proteomes" id="UP000228886">
    <property type="component" value="Unassembled WGS sequence"/>
</dbReference>
<evidence type="ECO:0000313" key="3">
    <source>
        <dbReference type="Proteomes" id="UP000228886"/>
    </source>
</evidence>
<proteinExistence type="predicted"/>
<organism evidence="2 3">
    <name type="scientific">bacterium (Candidatus Ratteibacteria) CG01_land_8_20_14_3_00_40_19</name>
    <dbReference type="NCBI Taxonomy" id="2014290"/>
    <lineage>
        <taxon>Bacteria</taxon>
        <taxon>Candidatus Ratteibacteria</taxon>
    </lineage>
</organism>
<reference evidence="3" key="1">
    <citation type="submission" date="2017-09" db="EMBL/GenBank/DDBJ databases">
        <title>Depth-based differentiation of microbial function through sediment-hosted aquifers and enrichment of novel symbionts in the deep terrestrial subsurface.</title>
        <authorList>
            <person name="Probst A.J."/>
            <person name="Ladd B."/>
            <person name="Jarett J.K."/>
            <person name="Geller-Mcgrath D.E."/>
            <person name="Sieber C.M.K."/>
            <person name="Emerson J.B."/>
            <person name="Anantharaman K."/>
            <person name="Thomas B.C."/>
            <person name="Malmstrom R."/>
            <person name="Stieglmeier M."/>
            <person name="Klingl A."/>
            <person name="Woyke T."/>
            <person name="Ryan C.M."/>
            <person name="Banfield J.F."/>
        </authorList>
    </citation>
    <scope>NUCLEOTIDE SEQUENCE [LARGE SCALE GENOMIC DNA]</scope>
</reference>
<dbReference type="AlphaFoldDB" id="A0A2M7E9L0"/>
<name>A0A2M7E9L0_9BACT</name>
<dbReference type="InterPro" id="IPR004843">
    <property type="entry name" value="Calcineurin-like_PHP"/>
</dbReference>
<dbReference type="PANTHER" id="PTHR43143:SF1">
    <property type="entry name" value="SERINE_THREONINE-PROTEIN PHOSPHATASE CPPED1"/>
    <property type="match status" value="1"/>
</dbReference>
<feature type="domain" description="Calcineurin-like phosphoesterase" evidence="1">
    <location>
        <begin position="35"/>
        <end position="247"/>
    </location>
</feature>
<dbReference type="GO" id="GO:0016787">
    <property type="term" value="F:hydrolase activity"/>
    <property type="evidence" value="ECO:0007669"/>
    <property type="project" value="InterPro"/>
</dbReference>
<sequence length="312" mass="36317">MRIIVFLITTGIFSISASYNWNNAPSPKENSCLFSFVQITDTHCLKVDKKSEKPPAKAFFQIGGYKFHWLDYVNSFPILEKTIEYINSQIKPDFVIHTGDISDRGDLSNLTRAKVLLDRLNCPYYPVMGDHDLGGYSYSNFNRFDCNYIKVFGQRNYSFNYQDWHIIILGIYPDDEELNWLRKDLSENAEKPIILATHRLVIADEFTLWLAKKHLGVELLMPRAEEVLKILKEYSNIKLVLSGHCHSNFRWKRSGIDFISTAALSEVPHQFKLFQVYPDKITMTLFTADTAEDIFNKRWISQYSGVIKLREE</sequence>
<evidence type="ECO:0000313" key="2">
    <source>
        <dbReference type="EMBL" id="PIV64371.1"/>
    </source>
</evidence>
<dbReference type="InterPro" id="IPR051918">
    <property type="entry name" value="STPP_CPPED1"/>
</dbReference>
<gene>
    <name evidence="2" type="ORF">COS11_02535</name>
</gene>
<dbReference type="PANTHER" id="PTHR43143">
    <property type="entry name" value="METALLOPHOSPHOESTERASE, CALCINEURIN SUPERFAMILY"/>
    <property type="match status" value="1"/>
</dbReference>
<protein>
    <recommendedName>
        <fullName evidence="1">Calcineurin-like phosphoesterase domain-containing protein</fullName>
    </recommendedName>
</protein>
<dbReference type="EMBL" id="PETL01000125">
    <property type="protein sequence ID" value="PIV64371.1"/>
    <property type="molecule type" value="Genomic_DNA"/>
</dbReference>
<evidence type="ECO:0000259" key="1">
    <source>
        <dbReference type="Pfam" id="PF00149"/>
    </source>
</evidence>
<dbReference type="Pfam" id="PF00149">
    <property type="entry name" value="Metallophos"/>
    <property type="match status" value="1"/>
</dbReference>
<dbReference type="Gene3D" id="3.60.21.10">
    <property type="match status" value="1"/>
</dbReference>
<accession>A0A2M7E9L0</accession>
<comment type="caution">
    <text evidence="2">The sequence shown here is derived from an EMBL/GenBank/DDBJ whole genome shotgun (WGS) entry which is preliminary data.</text>
</comment>